<dbReference type="InterPro" id="IPR025345">
    <property type="entry name" value="DUF4249"/>
</dbReference>
<accession>A0A562STD5</accession>
<gene>
    <name evidence="1" type="ORF">LX66_4660</name>
</gene>
<name>A0A562STD5_CHIJA</name>
<dbReference type="EMBL" id="VLLG01000005">
    <property type="protein sequence ID" value="TWI84294.1"/>
    <property type="molecule type" value="Genomic_DNA"/>
</dbReference>
<dbReference type="AlphaFoldDB" id="A0A562STD5"/>
<dbReference type="PROSITE" id="PS51257">
    <property type="entry name" value="PROKAR_LIPOPROTEIN"/>
    <property type="match status" value="1"/>
</dbReference>
<protein>
    <submittedName>
        <fullName evidence="1">Uncharacterized protein DUF4249</fullName>
    </submittedName>
</protein>
<reference evidence="1 2" key="1">
    <citation type="journal article" date="2013" name="Stand. Genomic Sci.">
        <title>Genomic Encyclopedia of Type Strains, Phase I: The one thousand microbial genomes (KMG-I) project.</title>
        <authorList>
            <person name="Kyrpides N.C."/>
            <person name="Woyke T."/>
            <person name="Eisen J.A."/>
            <person name="Garrity G."/>
            <person name="Lilburn T.G."/>
            <person name="Beck B.J."/>
            <person name="Whitman W.B."/>
            <person name="Hugenholtz P."/>
            <person name="Klenk H.P."/>
        </authorList>
    </citation>
    <scope>NUCLEOTIDE SEQUENCE [LARGE SCALE GENOMIC DNA]</scope>
    <source>
        <strain evidence="1 2">DSM 13484</strain>
    </source>
</reference>
<keyword evidence="2" id="KW-1185">Reference proteome</keyword>
<dbReference type="Pfam" id="PF14054">
    <property type="entry name" value="DUF4249"/>
    <property type="match status" value="1"/>
</dbReference>
<evidence type="ECO:0000313" key="1">
    <source>
        <dbReference type="EMBL" id="TWI84294.1"/>
    </source>
</evidence>
<dbReference type="RefSeq" id="WP_145717845.1">
    <property type="nucleotide sequence ID" value="NZ_BAAAFY010000002.1"/>
</dbReference>
<sequence length="289" mass="32273">MKHIRFSILLAMIAGFTACEDTIDLDIATGKSYPVLDAWITDEAGPQEIRLTQSVTSYTDNTPAPIISDAVITLEDVTADRSYPFAFSDGAYRYDPGGDQSIGVVGHVYKLRVEYKGETFEATDTIKRVPVIDSISYKFKTAEDAQSGEEGYYADMHAKDIAGGDDYYWIRSYRNDRSNRNTDMYAINGAFNEGVADGWNFIDPLQEGITDEDKPYQQGEKVIARIASLSKPSYEFIRQVVDQLDSGGLFARVLENIRPNMVNITPNGKQKLLGWFGTSAVSFKERTIE</sequence>
<proteinExistence type="predicted"/>
<organism evidence="1 2">
    <name type="scientific">Chitinophaga japonensis</name>
    <name type="common">Flexibacter japonensis</name>
    <dbReference type="NCBI Taxonomy" id="104662"/>
    <lineage>
        <taxon>Bacteria</taxon>
        <taxon>Pseudomonadati</taxon>
        <taxon>Bacteroidota</taxon>
        <taxon>Chitinophagia</taxon>
        <taxon>Chitinophagales</taxon>
        <taxon>Chitinophagaceae</taxon>
        <taxon>Chitinophaga</taxon>
    </lineage>
</organism>
<evidence type="ECO:0000313" key="2">
    <source>
        <dbReference type="Proteomes" id="UP000316778"/>
    </source>
</evidence>
<comment type="caution">
    <text evidence="1">The sequence shown here is derived from an EMBL/GenBank/DDBJ whole genome shotgun (WGS) entry which is preliminary data.</text>
</comment>
<dbReference type="OrthoDB" id="1117670at2"/>
<dbReference type="Proteomes" id="UP000316778">
    <property type="component" value="Unassembled WGS sequence"/>
</dbReference>